<feature type="signal peptide" evidence="2">
    <location>
        <begin position="1"/>
        <end position="19"/>
    </location>
</feature>
<protein>
    <submittedName>
        <fullName evidence="3">Extracellular solute-binding protein</fullName>
    </submittedName>
</protein>
<dbReference type="SUPFAM" id="SSF53850">
    <property type="entry name" value="Periplasmic binding protein-like II"/>
    <property type="match status" value="1"/>
</dbReference>
<reference evidence="3 4" key="1">
    <citation type="submission" date="2019-02" db="EMBL/GenBank/DDBJ databases">
        <title>Paenibacillus sp. nov., isolated from surface-sterilized tissue of Thalictrum simplex L.</title>
        <authorList>
            <person name="Tuo L."/>
        </authorList>
    </citation>
    <scope>NUCLEOTIDE SEQUENCE [LARGE SCALE GENOMIC DNA]</scope>
    <source>
        <strain evidence="3 4">N2SHLJ1</strain>
    </source>
</reference>
<dbReference type="Gene3D" id="3.40.190.10">
    <property type="entry name" value="Periplasmic binding protein-like II"/>
    <property type="match status" value="1"/>
</dbReference>
<feature type="compositionally biased region" description="Basic and acidic residues" evidence="1">
    <location>
        <begin position="38"/>
        <end position="48"/>
    </location>
</feature>
<dbReference type="EMBL" id="SIRE01000004">
    <property type="protein sequence ID" value="TBL80570.1"/>
    <property type="molecule type" value="Genomic_DNA"/>
</dbReference>
<dbReference type="PANTHER" id="PTHR43649:SF12">
    <property type="entry name" value="DIACETYLCHITOBIOSE BINDING PROTEIN DASA"/>
    <property type="match status" value="1"/>
</dbReference>
<name>A0A4Q9DX18_9BACL</name>
<evidence type="ECO:0000313" key="4">
    <source>
        <dbReference type="Proteomes" id="UP000293142"/>
    </source>
</evidence>
<evidence type="ECO:0000313" key="3">
    <source>
        <dbReference type="EMBL" id="TBL80570.1"/>
    </source>
</evidence>
<dbReference type="RefSeq" id="WP_131012172.1">
    <property type="nucleotide sequence ID" value="NZ_SIRE01000004.1"/>
</dbReference>
<evidence type="ECO:0000256" key="1">
    <source>
        <dbReference type="SAM" id="MobiDB-lite"/>
    </source>
</evidence>
<sequence length="486" mass="53580">MKRVLKAFHVALPTVLAVALLPACSSEPAVNITAAPKEAAKDAPKDNKPQASAGTPAAQAATKIKIWTQNRHDQVYMTDKIAKFNKENKDGIEIDYQMYTDNYIQTLDMAFATNDAPDIIQDGQNALKKYYPMGFAAPLDSYLKPEDKARYGPGAFVDNINMYDGKIYSMPLSGTTTRLIYNKGIFKKAGIAAPPKTLAELVDTAKTITDKLKGEGIYGYAQNFKSPASALQRSIDMIVTRDGGVEAGYDFATGKFDFASYKPVLQAYRDMFVKGAMFPGTESLDIDPLRTQFAAGKIGMYISWTHAEPGVYKDQFPTKEDWDVAPLPTADGTAKGSQMLQGGTGYFMNAKSKNLDKAWKVMQYLYSDDVEIGYHEAGYGSIMIPTVLQKAKQPDTIKQRPGLAFTDSDKLWPAIPLNVKPEGQDMYQVFVGYMLGAKEYSDLDKTLEDLKTRYNTAFDKAVADGSSKRIVYAGFDPKDPTKAMNK</sequence>
<dbReference type="PANTHER" id="PTHR43649">
    <property type="entry name" value="ARABINOSE-BINDING PROTEIN-RELATED"/>
    <property type="match status" value="1"/>
</dbReference>
<dbReference type="Pfam" id="PF01547">
    <property type="entry name" value="SBP_bac_1"/>
    <property type="match status" value="1"/>
</dbReference>
<dbReference type="AlphaFoldDB" id="A0A4Q9DX18"/>
<dbReference type="InterPro" id="IPR006059">
    <property type="entry name" value="SBP"/>
</dbReference>
<feature type="chain" id="PRO_5038531626" evidence="2">
    <location>
        <begin position="20"/>
        <end position="486"/>
    </location>
</feature>
<accession>A0A4Q9DX18</accession>
<feature type="region of interest" description="Disordered" evidence="1">
    <location>
        <begin position="37"/>
        <end position="56"/>
    </location>
</feature>
<keyword evidence="2" id="KW-0732">Signal</keyword>
<dbReference type="Proteomes" id="UP000293142">
    <property type="component" value="Unassembled WGS sequence"/>
</dbReference>
<comment type="caution">
    <text evidence="3">The sequence shown here is derived from an EMBL/GenBank/DDBJ whole genome shotgun (WGS) entry which is preliminary data.</text>
</comment>
<dbReference type="InterPro" id="IPR050490">
    <property type="entry name" value="Bact_solute-bd_prot1"/>
</dbReference>
<gene>
    <name evidence="3" type="ORF">EYB31_04905</name>
</gene>
<dbReference type="OrthoDB" id="9795467at2"/>
<proteinExistence type="predicted"/>
<organism evidence="3 4">
    <name type="scientific">Paenibacillus thalictri</name>
    <dbReference type="NCBI Taxonomy" id="2527873"/>
    <lineage>
        <taxon>Bacteria</taxon>
        <taxon>Bacillati</taxon>
        <taxon>Bacillota</taxon>
        <taxon>Bacilli</taxon>
        <taxon>Bacillales</taxon>
        <taxon>Paenibacillaceae</taxon>
        <taxon>Paenibacillus</taxon>
    </lineage>
</organism>
<keyword evidence="4" id="KW-1185">Reference proteome</keyword>
<evidence type="ECO:0000256" key="2">
    <source>
        <dbReference type="SAM" id="SignalP"/>
    </source>
</evidence>